<keyword evidence="6" id="KW-0614">Plasmid</keyword>
<name>A0A023WYS6_STUST</name>
<protein>
    <submittedName>
        <fullName evidence="6">Molecular chaperone DnaK</fullName>
    </submittedName>
</protein>
<dbReference type="AlphaFoldDB" id="A0A023WYS6"/>
<dbReference type="Gene3D" id="1.20.120.910">
    <property type="entry name" value="DksA, coiled-coil domain"/>
    <property type="match status" value="1"/>
</dbReference>
<organism evidence="6 7">
    <name type="scientific">Stutzerimonas stutzeri</name>
    <name type="common">Pseudomonas stutzeri</name>
    <dbReference type="NCBI Taxonomy" id="316"/>
    <lineage>
        <taxon>Bacteria</taxon>
        <taxon>Pseudomonadati</taxon>
        <taxon>Pseudomonadota</taxon>
        <taxon>Gammaproteobacteria</taxon>
        <taxon>Pseudomonadales</taxon>
        <taxon>Pseudomonadaceae</taxon>
        <taxon>Stutzerimonas</taxon>
    </lineage>
</organism>
<dbReference type="InterPro" id="IPR037187">
    <property type="entry name" value="DnaK_N"/>
</dbReference>
<evidence type="ECO:0000313" key="7">
    <source>
        <dbReference type="Proteomes" id="UP000025238"/>
    </source>
</evidence>
<dbReference type="PROSITE" id="PS01102">
    <property type="entry name" value="ZF_DKSA_1"/>
    <property type="match status" value="1"/>
</dbReference>
<accession>A0A023WYS6</accession>
<evidence type="ECO:0000256" key="1">
    <source>
        <dbReference type="ARBA" id="ARBA00022723"/>
    </source>
</evidence>
<gene>
    <name evidence="6" type="ORF">UIB01_22955</name>
</gene>
<reference evidence="6 7" key="1">
    <citation type="submission" date="2014-03" db="EMBL/GenBank/DDBJ databases">
        <title>Complete genome sequence of Pseudomonas stutzeri 19SMN4.</title>
        <authorList>
            <person name="Brunet-Galmes I."/>
            <person name="Nogales B."/>
            <person name="Busquets A."/>
            <person name="Pena A."/>
            <person name="Gomila M."/>
            <person name="Garcia-Valdes E."/>
            <person name="Lalucat J."/>
            <person name="Bennasar A."/>
            <person name="Bosch R."/>
        </authorList>
    </citation>
    <scope>NUCLEOTIDE SEQUENCE [LARGE SCALE GENOMIC DNA]</scope>
    <source>
        <strain evidence="6 7">19SMN4</strain>
        <plasmid evidence="7">Plasmid pLIB119</plasmid>
    </source>
</reference>
<evidence type="ECO:0000313" key="6">
    <source>
        <dbReference type="EMBL" id="AHY45238.1"/>
    </source>
</evidence>
<dbReference type="KEGG" id="pstu:UIB01_22955"/>
<evidence type="ECO:0000256" key="4">
    <source>
        <dbReference type="PROSITE-ProRule" id="PRU00510"/>
    </source>
</evidence>
<dbReference type="PATRIC" id="fig|316.97.peg.4598"/>
<dbReference type="Proteomes" id="UP000025238">
    <property type="component" value="Plasmid pLIB119"/>
</dbReference>
<sequence>MTSFTINRVPGGDYMNPAQKEYFDGVLRARLGEVANSARAAKEALAGLGIAADALDQGLIEEERNTLYRTLERLNAQTAEIIRAIQAIKDDEYGWCEDTGEEIGLERLIAQPTAKLSAVAQARMESAAAHYNR</sequence>
<dbReference type="PANTHER" id="PTHR33823">
    <property type="entry name" value="RNA POLYMERASE-BINDING TRANSCRIPTION FACTOR DKSA-RELATED"/>
    <property type="match status" value="1"/>
</dbReference>
<dbReference type="PANTHER" id="PTHR33823:SF2">
    <property type="entry name" value="RNA POLYMERASE-BINDING TRANSCRIPTION FACTOR DKSA"/>
    <property type="match status" value="1"/>
</dbReference>
<evidence type="ECO:0000259" key="5">
    <source>
        <dbReference type="Pfam" id="PF01258"/>
    </source>
</evidence>
<dbReference type="PROSITE" id="PS51128">
    <property type="entry name" value="ZF_DKSA_2"/>
    <property type="match status" value="1"/>
</dbReference>
<dbReference type="SUPFAM" id="SSF109635">
    <property type="entry name" value="DnaK suppressor protein DksA, alpha-hairpin domain"/>
    <property type="match status" value="1"/>
</dbReference>
<keyword evidence="2" id="KW-0863">Zinc-finger</keyword>
<proteinExistence type="predicted"/>
<keyword evidence="3" id="KW-0862">Zinc</keyword>
<dbReference type="SUPFAM" id="SSF57716">
    <property type="entry name" value="Glucocorticoid receptor-like (DNA-binding domain)"/>
    <property type="match status" value="1"/>
</dbReference>
<dbReference type="InterPro" id="IPR020458">
    <property type="entry name" value="Znf_DskA_TraR_CS"/>
</dbReference>
<feature type="domain" description="Zinc finger DksA/TraR C4-type" evidence="5">
    <location>
        <begin position="93"/>
        <end position="125"/>
    </location>
</feature>
<dbReference type="InterPro" id="IPR000962">
    <property type="entry name" value="Znf_DskA_TraR"/>
</dbReference>
<geneLocation type="plasmid" evidence="6 7">
    <name>pLIB119</name>
</geneLocation>
<dbReference type="GO" id="GO:0008270">
    <property type="term" value="F:zinc ion binding"/>
    <property type="evidence" value="ECO:0007669"/>
    <property type="project" value="UniProtKB-KW"/>
</dbReference>
<evidence type="ECO:0000256" key="3">
    <source>
        <dbReference type="ARBA" id="ARBA00022833"/>
    </source>
</evidence>
<feature type="zinc finger region" description="dksA C4-type" evidence="4">
    <location>
        <begin position="96"/>
        <end position="120"/>
    </location>
</feature>
<evidence type="ECO:0000256" key="2">
    <source>
        <dbReference type="ARBA" id="ARBA00022771"/>
    </source>
</evidence>
<dbReference type="EMBL" id="CP007510">
    <property type="protein sequence ID" value="AHY45238.1"/>
    <property type="molecule type" value="Genomic_DNA"/>
</dbReference>
<dbReference type="Pfam" id="PF01258">
    <property type="entry name" value="zf-dskA_traR"/>
    <property type="match status" value="1"/>
</dbReference>
<keyword evidence="1" id="KW-0479">Metal-binding</keyword>